<keyword evidence="3" id="KW-1185">Reference proteome</keyword>
<feature type="signal peptide" evidence="1">
    <location>
        <begin position="1"/>
        <end position="16"/>
    </location>
</feature>
<accession>A0AAD7CBT7</accession>
<gene>
    <name evidence="2" type="ORF">FB45DRAFT_1021336</name>
</gene>
<comment type="caution">
    <text evidence="2">The sequence shown here is derived from an EMBL/GenBank/DDBJ whole genome shotgun (WGS) entry which is preliminary data.</text>
</comment>
<dbReference type="Proteomes" id="UP001221142">
    <property type="component" value="Unassembled WGS sequence"/>
</dbReference>
<protein>
    <submittedName>
        <fullName evidence="2">Uncharacterized protein</fullName>
    </submittedName>
</protein>
<sequence>MFLKALLVALLPAALAVDHAVVLGADDTLPLSRFELFAYRFDDDQPFFGKQCLPSGRRTTTAGTLPLGGGWYHSFAHVHGR</sequence>
<feature type="chain" id="PRO_5042201878" evidence="1">
    <location>
        <begin position="17"/>
        <end position="81"/>
    </location>
</feature>
<reference evidence="2" key="1">
    <citation type="submission" date="2023-03" db="EMBL/GenBank/DDBJ databases">
        <title>Massive genome expansion in bonnet fungi (Mycena s.s.) driven by repeated elements and novel gene families across ecological guilds.</title>
        <authorList>
            <consortium name="Lawrence Berkeley National Laboratory"/>
            <person name="Harder C.B."/>
            <person name="Miyauchi S."/>
            <person name="Viragh M."/>
            <person name="Kuo A."/>
            <person name="Thoen E."/>
            <person name="Andreopoulos B."/>
            <person name="Lu D."/>
            <person name="Skrede I."/>
            <person name="Drula E."/>
            <person name="Henrissat B."/>
            <person name="Morin E."/>
            <person name="Kohler A."/>
            <person name="Barry K."/>
            <person name="LaButti K."/>
            <person name="Morin E."/>
            <person name="Salamov A."/>
            <person name="Lipzen A."/>
            <person name="Mereny Z."/>
            <person name="Hegedus B."/>
            <person name="Baldrian P."/>
            <person name="Stursova M."/>
            <person name="Weitz H."/>
            <person name="Taylor A."/>
            <person name="Grigoriev I.V."/>
            <person name="Nagy L.G."/>
            <person name="Martin F."/>
            <person name="Kauserud H."/>
        </authorList>
    </citation>
    <scope>NUCLEOTIDE SEQUENCE</scope>
    <source>
        <strain evidence="2">9284</strain>
    </source>
</reference>
<dbReference type="EMBL" id="JARKIF010000003">
    <property type="protein sequence ID" value="KAJ7644573.1"/>
    <property type="molecule type" value="Genomic_DNA"/>
</dbReference>
<evidence type="ECO:0000256" key="1">
    <source>
        <dbReference type="SAM" id="SignalP"/>
    </source>
</evidence>
<keyword evidence="1" id="KW-0732">Signal</keyword>
<dbReference type="AlphaFoldDB" id="A0AAD7CBT7"/>
<evidence type="ECO:0000313" key="2">
    <source>
        <dbReference type="EMBL" id="KAJ7644573.1"/>
    </source>
</evidence>
<evidence type="ECO:0000313" key="3">
    <source>
        <dbReference type="Proteomes" id="UP001221142"/>
    </source>
</evidence>
<proteinExistence type="predicted"/>
<name>A0AAD7CBT7_9AGAR</name>
<organism evidence="2 3">
    <name type="scientific">Roridomyces roridus</name>
    <dbReference type="NCBI Taxonomy" id="1738132"/>
    <lineage>
        <taxon>Eukaryota</taxon>
        <taxon>Fungi</taxon>
        <taxon>Dikarya</taxon>
        <taxon>Basidiomycota</taxon>
        <taxon>Agaricomycotina</taxon>
        <taxon>Agaricomycetes</taxon>
        <taxon>Agaricomycetidae</taxon>
        <taxon>Agaricales</taxon>
        <taxon>Marasmiineae</taxon>
        <taxon>Mycenaceae</taxon>
        <taxon>Roridomyces</taxon>
    </lineage>
</organism>